<keyword evidence="6" id="KW-0411">Iron-sulfur</keyword>
<dbReference type="InterPro" id="IPR005122">
    <property type="entry name" value="Uracil-DNA_glycosylase-like"/>
</dbReference>
<evidence type="ECO:0000256" key="1">
    <source>
        <dbReference type="ARBA" id="ARBA00022485"/>
    </source>
</evidence>
<name>A0A3B1A9R8_9ZZZZ</name>
<protein>
    <recommendedName>
        <fullName evidence="8">Uracil-DNA glycosylase-like domain-containing protein</fullName>
    </recommendedName>
</protein>
<dbReference type="EMBL" id="UOFR01000039">
    <property type="protein sequence ID" value="VAW96592.1"/>
    <property type="molecule type" value="Genomic_DNA"/>
</dbReference>
<evidence type="ECO:0000256" key="6">
    <source>
        <dbReference type="ARBA" id="ARBA00023014"/>
    </source>
</evidence>
<evidence type="ECO:0000256" key="7">
    <source>
        <dbReference type="ARBA" id="ARBA00023204"/>
    </source>
</evidence>
<evidence type="ECO:0000313" key="9">
    <source>
        <dbReference type="EMBL" id="VAW96592.1"/>
    </source>
</evidence>
<keyword evidence="3" id="KW-0227">DNA damage</keyword>
<dbReference type="InterPro" id="IPR051536">
    <property type="entry name" value="UDG_Type-4/5"/>
</dbReference>
<organism evidence="9">
    <name type="scientific">hydrothermal vent metagenome</name>
    <dbReference type="NCBI Taxonomy" id="652676"/>
    <lineage>
        <taxon>unclassified sequences</taxon>
        <taxon>metagenomes</taxon>
        <taxon>ecological metagenomes</taxon>
    </lineage>
</organism>
<dbReference type="InterPro" id="IPR036895">
    <property type="entry name" value="Uracil-DNA_glycosylase-like_sf"/>
</dbReference>
<dbReference type="CDD" id="cd10033">
    <property type="entry name" value="UDG_like"/>
    <property type="match status" value="1"/>
</dbReference>
<dbReference type="GO" id="GO:0051539">
    <property type="term" value="F:4 iron, 4 sulfur cluster binding"/>
    <property type="evidence" value="ECO:0007669"/>
    <property type="project" value="UniProtKB-KW"/>
</dbReference>
<keyword evidence="2" id="KW-0479">Metal-binding</keyword>
<evidence type="ECO:0000256" key="3">
    <source>
        <dbReference type="ARBA" id="ARBA00022763"/>
    </source>
</evidence>
<evidence type="ECO:0000256" key="4">
    <source>
        <dbReference type="ARBA" id="ARBA00022801"/>
    </source>
</evidence>
<evidence type="ECO:0000256" key="2">
    <source>
        <dbReference type="ARBA" id="ARBA00022723"/>
    </source>
</evidence>
<dbReference type="AlphaFoldDB" id="A0A3B1A9R8"/>
<keyword evidence="1" id="KW-0004">4Fe-4S</keyword>
<keyword evidence="4" id="KW-0378">Hydrolase</keyword>
<sequence length="185" mass="20568">MIGTPVVGNPSVSPIMLIGQAPGIKEVDIKKPFAWTAGKTLFKWFNEIGLDETEFRQQVYMAAVCRCFPGKLAKGGDRVPDKNEIDNCSHWLQRELDILQPQLIIPVGKLAISQFLAVDKLVEVIGKKNKITINNRSFDCIPLPHPSGASTWHRKQPGIALLKKAQALIKRHPAWKSIINQSINA</sequence>
<keyword evidence="7" id="KW-0234">DNA repair</keyword>
<dbReference type="GO" id="GO:0097506">
    <property type="term" value="F:deaminated base DNA N-glycosylase activity"/>
    <property type="evidence" value="ECO:0007669"/>
    <property type="project" value="UniProtKB-ARBA"/>
</dbReference>
<dbReference type="GO" id="GO:0046872">
    <property type="term" value="F:metal ion binding"/>
    <property type="evidence" value="ECO:0007669"/>
    <property type="project" value="UniProtKB-KW"/>
</dbReference>
<dbReference type="GO" id="GO:0006281">
    <property type="term" value="P:DNA repair"/>
    <property type="evidence" value="ECO:0007669"/>
    <property type="project" value="UniProtKB-KW"/>
</dbReference>
<dbReference type="Gene3D" id="3.40.470.10">
    <property type="entry name" value="Uracil-DNA glycosylase-like domain"/>
    <property type="match status" value="1"/>
</dbReference>
<feature type="domain" description="Uracil-DNA glycosylase-like" evidence="8">
    <location>
        <begin position="5"/>
        <end position="169"/>
    </location>
</feature>
<dbReference type="SMART" id="SM00987">
    <property type="entry name" value="UreE_C"/>
    <property type="match status" value="1"/>
</dbReference>
<dbReference type="SMART" id="SM00986">
    <property type="entry name" value="UDG"/>
    <property type="match status" value="1"/>
</dbReference>
<accession>A0A3B1A9R8</accession>
<dbReference type="SUPFAM" id="SSF52141">
    <property type="entry name" value="Uracil-DNA glycosylase-like"/>
    <property type="match status" value="1"/>
</dbReference>
<evidence type="ECO:0000259" key="8">
    <source>
        <dbReference type="SMART" id="SM00986"/>
    </source>
</evidence>
<proteinExistence type="predicted"/>
<evidence type="ECO:0000256" key="5">
    <source>
        <dbReference type="ARBA" id="ARBA00023004"/>
    </source>
</evidence>
<gene>
    <name evidence="9" type="ORF">MNBD_GAMMA21-461</name>
</gene>
<reference evidence="9" key="1">
    <citation type="submission" date="2018-06" db="EMBL/GenBank/DDBJ databases">
        <authorList>
            <person name="Zhirakovskaya E."/>
        </authorList>
    </citation>
    <scope>NUCLEOTIDE SEQUENCE</scope>
</reference>
<keyword evidence="5" id="KW-0408">Iron</keyword>
<dbReference type="PANTHER" id="PTHR33693">
    <property type="entry name" value="TYPE-5 URACIL-DNA GLYCOSYLASE"/>
    <property type="match status" value="1"/>
</dbReference>
<dbReference type="PANTHER" id="PTHR33693:SF1">
    <property type="entry name" value="TYPE-4 URACIL-DNA GLYCOSYLASE"/>
    <property type="match status" value="1"/>
</dbReference>
<dbReference type="Pfam" id="PF03167">
    <property type="entry name" value="UDG"/>
    <property type="match status" value="1"/>
</dbReference>